<gene>
    <name evidence="1" type="ORF">NCTC11343_05166</name>
</gene>
<dbReference type="RefSeq" id="WP_112376193.1">
    <property type="nucleotide sequence ID" value="NZ_CP069793.1"/>
</dbReference>
<organism evidence="1 2">
    <name type="scientific">Sphingobacterium multivorum</name>
    <dbReference type="NCBI Taxonomy" id="28454"/>
    <lineage>
        <taxon>Bacteria</taxon>
        <taxon>Pseudomonadati</taxon>
        <taxon>Bacteroidota</taxon>
        <taxon>Sphingobacteriia</taxon>
        <taxon>Sphingobacteriales</taxon>
        <taxon>Sphingobacteriaceae</taxon>
        <taxon>Sphingobacterium</taxon>
    </lineage>
</organism>
<dbReference type="AlphaFoldDB" id="A0A2X2JR66"/>
<evidence type="ECO:0000313" key="2">
    <source>
        <dbReference type="Proteomes" id="UP000251241"/>
    </source>
</evidence>
<accession>A0A2X2JR66</accession>
<protein>
    <submittedName>
        <fullName evidence="1">Uncharacterized protein</fullName>
    </submittedName>
</protein>
<sequence length="164" mass="19544">MNSKGIILVISCVLIVVMLIEAYRKNVAKNYLYGVKKSYEMNDHFEKGKLRKLSSRPFLFGIEDNLLTDEDYFFDENYFYAVGRRGGAGRSFRLVDIIELRRTSTQINNHYIWQVVVQLDSKGQSIFSFTHNYSLWNRNFYAFYQKIRELNPHAIKSKWSLWRM</sequence>
<dbReference type="EMBL" id="UAUU01000011">
    <property type="protein sequence ID" value="SPZ94233.1"/>
    <property type="molecule type" value="Genomic_DNA"/>
</dbReference>
<name>A0A2X2JR66_SPHMU</name>
<reference evidence="1 2" key="1">
    <citation type="submission" date="2018-06" db="EMBL/GenBank/DDBJ databases">
        <authorList>
            <consortium name="Pathogen Informatics"/>
            <person name="Doyle S."/>
        </authorList>
    </citation>
    <scope>NUCLEOTIDE SEQUENCE [LARGE SCALE GENOMIC DNA]</scope>
    <source>
        <strain evidence="1 2">NCTC11343</strain>
    </source>
</reference>
<evidence type="ECO:0000313" key="1">
    <source>
        <dbReference type="EMBL" id="SPZ94233.1"/>
    </source>
</evidence>
<proteinExistence type="predicted"/>
<dbReference type="Proteomes" id="UP000251241">
    <property type="component" value="Unassembled WGS sequence"/>
</dbReference>
<dbReference type="GeneID" id="97180006"/>